<dbReference type="Gene3D" id="3.40.190.100">
    <property type="entry name" value="Glycine betaine-binding periplasmic protein, domain 2"/>
    <property type="match status" value="1"/>
</dbReference>
<sequence>MLLRLVGKLRSSISLVIAPTAFEDSRLGWACPKYIPEDVLSSVEDMGKAEVKEKLKNQVVGIDPGSGLMQHSELMIQTEYPELEGYTLIEGSGPMMLGALKRAIARNEWIVTTNWAPDISWASVSKAAGGPGLRWLDEPKKILGGEEFVSVIVGRKFYEDLPSDITGFLSRMWFDMDEILAMMAYVIGGLTTEEVVEKYIEDNSSKINYWKTGKISS</sequence>
<dbReference type="Pfam" id="PF04069">
    <property type="entry name" value="OpuAC"/>
    <property type="match status" value="1"/>
</dbReference>
<accession>A0A523TKW5</accession>
<dbReference type="GO" id="GO:0022857">
    <property type="term" value="F:transmembrane transporter activity"/>
    <property type="evidence" value="ECO:0007669"/>
    <property type="project" value="InterPro"/>
</dbReference>
<dbReference type="InterPro" id="IPR007210">
    <property type="entry name" value="ABC_Gly_betaine_transp_sub-bd"/>
</dbReference>
<evidence type="ECO:0000259" key="1">
    <source>
        <dbReference type="Pfam" id="PF04069"/>
    </source>
</evidence>
<dbReference type="Proteomes" id="UP000316517">
    <property type="component" value="Unassembled WGS sequence"/>
</dbReference>
<gene>
    <name evidence="2" type="ORF">E3J68_00160</name>
</gene>
<evidence type="ECO:0000313" key="2">
    <source>
        <dbReference type="EMBL" id="TET30943.1"/>
    </source>
</evidence>
<name>A0A523TKW5_UNCAE</name>
<evidence type="ECO:0000313" key="3">
    <source>
        <dbReference type="Proteomes" id="UP000316517"/>
    </source>
</evidence>
<dbReference type="AlphaFoldDB" id="A0A523TKW5"/>
<dbReference type="SUPFAM" id="SSF53850">
    <property type="entry name" value="Periplasmic binding protein-like II"/>
    <property type="match status" value="1"/>
</dbReference>
<organism evidence="2 3">
    <name type="scientific">Aerophobetes bacterium</name>
    <dbReference type="NCBI Taxonomy" id="2030807"/>
    <lineage>
        <taxon>Bacteria</taxon>
        <taxon>Candidatus Aerophobota</taxon>
    </lineage>
</organism>
<proteinExistence type="predicted"/>
<reference evidence="2 3" key="1">
    <citation type="submission" date="2019-03" db="EMBL/GenBank/DDBJ databases">
        <title>Metabolic potential of uncultured bacteria and archaea associated with petroleum seepage in deep-sea sediments.</title>
        <authorList>
            <person name="Dong X."/>
            <person name="Hubert C."/>
        </authorList>
    </citation>
    <scope>NUCLEOTIDE SEQUENCE [LARGE SCALE GENOMIC DNA]</scope>
    <source>
        <strain evidence="2">E44_bin3</strain>
    </source>
</reference>
<protein>
    <recommendedName>
        <fullName evidence="1">ABC-type glycine betaine transport system substrate-binding domain-containing protein</fullName>
    </recommendedName>
</protein>
<comment type="caution">
    <text evidence="2">The sequence shown here is derived from an EMBL/GenBank/DDBJ whole genome shotgun (WGS) entry which is preliminary data.</text>
</comment>
<dbReference type="GO" id="GO:0043190">
    <property type="term" value="C:ATP-binding cassette (ABC) transporter complex"/>
    <property type="evidence" value="ECO:0007669"/>
    <property type="project" value="InterPro"/>
</dbReference>
<feature type="domain" description="ABC-type glycine betaine transport system substrate-binding" evidence="1">
    <location>
        <begin position="14"/>
        <end position="201"/>
    </location>
</feature>
<dbReference type="EMBL" id="SOJT01000008">
    <property type="protein sequence ID" value="TET30943.1"/>
    <property type="molecule type" value="Genomic_DNA"/>
</dbReference>